<protein>
    <submittedName>
        <fullName evidence="2">Uncharacterized protein</fullName>
    </submittedName>
</protein>
<accession>A0A8J5SUN4</accession>
<dbReference type="EMBL" id="JAAALK010000283">
    <property type="protein sequence ID" value="KAG8073199.1"/>
    <property type="molecule type" value="Genomic_DNA"/>
</dbReference>
<name>A0A8J5SUN4_ZIZPA</name>
<feature type="region of interest" description="Disordered" evidence="1">
    <location>
        <begin position="80"/>
        <end position="105"/>
    </location>
</feature>
<evidence type="ECO:0000256" key="1">
    <source>
        <dbReference type="SAM" id="MobiDB-lite"/>
    </source>
</evidence>
<sequence>MGTYGPMDEQSTMETDKKQILVEGRIHEQGLTFGLSKVGRLKYFACLWQRPPISPSMTMWALKLLEAVFSGDQLTVGLRRLQPSHRTRESRHNRKQKQIERERETESELHGVRSFLRKVFVHCS</sequence>
<feature type="compositionally biased region" description="Basic residues" evidence="1">
    <location>
        <begin position="82"/>
        <end position="96"/>
    </location>
</feature>
<evidence type="ECO:0000313" key="2">
    <source>
        <dbReference type="EMBL" id="KAG8073199.1"/>
    </source>
</evidence>
<dbReference type="Proteomes" id="UP000729402">
    <property type="component" value="Unassembled WGS sequence"/>
</dbReference>
<proteinExistence type="predicted"/>
<evidence type="ECO:0000313" key="3">
    <source>
        <dbReference type="Proteomes" id="UP000729402"/>
    </source>
</evidence>
<comment type="caution">
    <text evidence="2">The sequence shown here is derived from an EMBL/GenBank/DDBJ whole genome shotgun (WGS) entry which is preliminary data.</text>
</comment>
<reference evidence="2" key="2">
    <citation type="submission" date="2021-02" db="EMBL/GenBank/DDBJ databases">
        <authorList>
            <person name="Kimball J.A."/>
            <person name="Haas M.W."/>
            <person name="Macchietto M."/>
            <person name="Kono T."/>
            <person name="Duquette J."/>
            <person name="Shao M."/>
        </authorList>
    </citation>
    <scope>NUCLEOTIDE SEQUENCE</scope>
    <source>
        <tissue evidence="2">Fresh leaf tissue</tissue>
    </source>
</reference>
<gene>
    <name evidence="2" type="ORF">GUJ93_ZPchr0006g41656</name>
</gene>
<reference evidence="2" key="1">
    <citation type="journal article" date="2021" name="bioRxiv">
        <title>Whole Genome Assembly and Annotation of Northern Wild Rice, Zizania palustris L., Supports a Whole Genome Duplication in the Zizania Genus.</title>
        <authorList>
            <person name="Haas M."/>
            <person name="Kono T."/>
            <person name="Macchietto M."/>
            <person name="Millas R."/>
            <person name="McGilp L."/>
            <person name="Shao M."/>
            <person name="Duquette J."/>
            <person name="Hirsch C.N."/>
            <person name="Kimball J."/>
        </authorList>
    </citation>
    <scope>NUCLEOTIDE SEQUENCE</scope>
    <source>
        <tissue evidence="2">Fresh leaf tissue</tissue>
    </source>
</reference>
<organism evidence="2 3">
    <name type="scientific">Zizania palustris</name>
    <name type="common">Northern wild rice</name>
    <dbReference type="NCBI Taxonomy" id="103762"/>
    <lineage>
        <taxon>Eukaryota</taxon>
        <taxon>Viridiplantae</taxon>
        <taxon>Streptophyta</taxon>
        <taxon>Embryophyta</taxon>
        <taxon>Tracheophyta</taxon>
        <taxon>Spermatophyta</taxon>
        <taxon>Magnoliopsida</taxon>
        <taxon>Liliopsida</taxon>
        <taxon>Poales</taxon>
        <taxon>Poaceae</taxon>
        <taxon>BOP clade</taxon>
        <taxon>Oryzoideae</taxon>
        <taxon>Oryzeae</taxon>
        <taxon>Zizaniinae</taxon>
        <taxon>Zizania</taxon>
    </lineage>
</organism>
<keyword evidence="3" id="KW-1185">Reference proteome</keyword>
<dbReference type="AlphaFoldDB" id="A0A8J5SUN4"/>